<dbReference type="PANTHER" id="PTHR43685">
    <property type="entry name" value="GLYCOSYLTRANSFERASE"/>
    <property type="match status" value="1"/>
</dbReference>
<accession>A0AAW7Q5I2</accession>
<dbReference type="EC" id="2.4.-.-" evidence="5"/>
<dbReference type="GO" id="GO:0016757">
    <property type="term" value="F:glycosyltransferase activity"/>
    <property type="evidence" value="ECO:0007669"/>
    <property type="project" value="UniProtKB-KW"/>
</dbReference>
<evidence type="ECO:0000256" key="3">
    <source>
        <dbReference type="ARBA" id="ARBA00022679"/>
    </source>
</evidence>
<dbReference type="SUPFAM" id="SSF53448">
    <property type="entry name" value="Nucleotide-diphospho-sugar transferases"/>
    <property type="match status" value="1"/>
</dbReference>
<dbReference type="AlphaFoldDB" id="A0AAW7Q5I2"/>
<evidence type="ECO:0000256" key="2">
    <source>
        <dbReference type="ARBA" id="ARBA00022676"/>
    </source>
</evidence>
<dbReference type="Proteomes" id="UP001170713">
    <property type="component" value="Unassembled WGS sequence"/>
</dbReference>
<evidence type="ECO:0000256" key="1">
    <source>
        <dbReference type="ARBA" id="ARBA00006739"/>
    </source>
</evidence>
<name>A0AAW7Q5I2_9BACT</name>
<comment type="caution">
    <text evidence="5">The sequence shown here is derived from an EMBL/GenBank/DDBJ whole genome shotgun (WGS) entry which is preliminary data.</text>
</comment>
<dbReference type="InterPro" id="IPR050834">
    <property type="entry name" value="Glycosyltransf_2"/>
</dbReference>
<keyword evidence="2 5" id="KW-0328">Glycosyltransferase</keyword>
<sequence length="273" mass="32031">MKFSVLMSIYQKEKPEYFDRTMQSIWNNQTVKPTEIVLVEDGKLTDDLYKVVEKWKIILDDILKIIPLEQNVGLGNALNIGLKECSYDLVARMDTDDICMSNRFEKQIRFFEDNDVDIIGSYCIEIDEDGNRGNLRKMPLNHQDIYNNLFTNPFIHPSMMFKKSIIEKVGGYDKTLTRRQDYHLWFKCAKAGAKFANIDDPLLLYRFTNDTHKKQNLNLMLSQAKIGFRGVKLLNQPHWKALACYIPVIRSLLPNKLQHLVYMVLKKFDPRQK</sequence>
<dbReference type="RefSeq" id="WP_301342923.1">
    <property type="nucleotide sequence ID" value="NZ_JAQJJC010000008.1"/>
</dbReference>
<comment type="similarity">
    <text evidence="1">Belongs to the glycosyltransferase 2 family.</text>
</comment>
<protein>
    <submittedName>
        <fullName evidence="5">Glycosyltransferase</fullName>
        <ecNumber evidence="5">2.4.-.-</ecNumber>
    </submittedName>
</protein>
<dbReference type="Gene3D" id="3.90.550.10">
    <property type="entry name" value="Spore Coat Polysaccharide Biosynthesis Protein SpsA, Chain A"/>
    <property type="match status" value="1"/>
</dbReference>
<proteinExistence type="inferred from homology"/>
<reference evidence="5" key="2">
    <citation type="submission" date="2023-01" db="EMBL/GenBank/DDBJ databases">
        <authorList>
            <person name="Uljanovas D."/>
        </authorList>
    </citation>
    <scope>NUCLEOTIDE SEQUENCE</scope>
    <source>
        <strain evidence="5">W48</strain>
    </source>
</reference>
<feature type="domain" description="Glycosyltransferase 2-like" evidence="4">
    <location>
        <begin position="4"/>
        <end position="169"/>
    </location>
</feature>
<gene>
    <name evidence="5" type="ORF">PJV88_06770</name>
</gene>
<dbReference type="EMBL" id="JAQJJC010000008">
    <property type="protein sequence ID" value="MDN5114342.1"/>
    <property type="molecule type" value="Genomic_DNA"/>
</dbReference>
<organism evidence="5 6">
    <name type="scientific">Aliarcobacter butzleri</name>
    <dbReference type="NCBI Taxonomy" id="28197"/>
    <lineage>
        <taxon>Bacteria</taxon>
        <taxon>Pseudomonadati</taxon>
        <taxon>Campylobacterota</taxon>
        <taxon>Epsilonproteobacteria</taxon>
        <taxon>Campylobacterales</taxon>
        <taxon>Arcobacteraceae</taxon>
        <taxon>Aliarcobacter</taxon>
    </lineage>
</organism>
<dbReference type="PANTHER" id="PTHR43685:SF5">
    <property type="entry name" value="GLYCOSYLTRANSFERASE EPSE-RELATED"/>
    <property type="match status" value="1"/>
</dbReference>
<keyword evidence="3 5" id="KW-0808">Transferase</keyword>
<evidence type="ECO:0000313" key="6">
    <source>
        <dbReference type="Proteomes" id="UP001170713"/>
    </source>
</evidence>
<dbReference type="InterPro" id="IPR029044">
    <property type="entry name" value="Nucleotide-diphossugar_trans"/>
</dbReference>
<dbReference type="Pfam" id="PF00535">
    <property type="entry name" value="Glycos_transf_2"/>
    <property type="match status" value="1"/>
</dbReference>
<dbReference type="InterPro" id="IPR001173">
    <property type="entry name" value="Glyco_trans_2-like"/>
</dbReference>
<reference evidence="5" key="1">
    <citation type="journal article" date="2023" name="Microorganisms">
        <title>Genomic Characterization of Arcobacter butzleri Strains Isolated from Various Sources in Lithuania.</title>
        <authorList>
            <person name="Uljanovas D."/>
            <person name="Golz G."/>
            <person name="Fleischmann S."/>
            <person name="Kudirkiene E."/>
            <person name="Kasetiene N."/>
            <person name="Grineviciene A."/>
            <person name="Tamuleviciene E."/>
            <person name="Aksomaitiene J."/>
            <person name="Alter T."/>
            <person name="Malakauskas M."/>
        </authorList>
    </citation>
    <scope>NUCLEOTIDE SEQUENCE</scope>
    <source>
        <strain evidence="5">W48</strain>
    </source>
</reference>
<evidence type="ECO:0000259" key="4">
    <source>
        <dbReference type="Pfam" id="PF00535"/>
    </source>
</evidence>
<evidence type="ECO:0000313" key="5">
    <source>
        <dbReference type="EMBL" id="MDN5114342.1"/>
    </source>
</evidence>